<dbReference type="AlphaFoldDB" id="A0A2A4EL66"/>
<proteinExistence type="predicted"/>
<dbReference type="GO" id="GO:0016787">
    <property type="term" value="F:hydrolase activity"/>
    <property type="evidence" value="ECO:0007669"/>
    <property type="project" value="UniProtKB-KW"/>
</dbReference>
<reference evidence="1 2" key="1">
    <citation type="submission" date="2017-01" db="EMBL/GenBank/DDBJ databases">
        <title>Whole-Genome Shotgun Sequencing of Two beta-Proteobacterial Species in Search of the Bulgecin Biosynthetic Cluster.</title>
        <authorList>
            <person name="Horsman M.E."/>
            <person name="Marous D.R."/>
            <person name="Li R."/>
            <person name="Oliver R.A."/>
            <person name="Byun B."/>
            <person name="Emrich S.J."/>
            <person name="Boggess B."/>
            <person name="Townsend C.A."/>
            <person name="Mobashery S."/>
        </authorList>
    </citation>
    <scope>NUCLEOTIDE SEQUENCE [LARGE SCALE GENOMIC DNA]</scope>
    <source>
        <strain evidence="1 2">ATCC 31363</strain>
    </source>
</reference>
<sequence length="294" mass="32616">MSTSSHETAGATPGDANTRAQALYDYGSTTVFAHRNDPRFAYTLYVPPALQDPSNNVELVVAMHGTGRQFIGYRDAFAAFGRWNNCVVLCPLFPVGVLGDGNRSGYKHLIEGDIRYDRVLLDMIDEVGSRYGKTFDSFALFGFSGGGQFVNRFAYLHPERLWAASIGAPGSVTLLDAGRDWWVGLRGFEQRFGKRFDLDALRRVPVQMVVGKADLETWEITFQEGIGNYMPGANDAGATRPERLKTLQKTFEAAGVKVQFDELPNVAHNGMQAVETVQEFFAKTLRARRAQTVR</sequence>
<gene>
    <name evidence="1" type="ORF">BWP39_20945</name>
</gene>
<comment type="caution">
    <text evidence="1">The sequence shown here is derived from an EMBL/GenBank/DDBJ whole genome shotgun (WGS) entry which is preliminary data.</text>
</comment>
<keyword evidence="1" id="KW-0378">Hydrolase</keyword>
<accession>A0A2A4EL66</accession>
<dbReference type="RefSeq" id="WP_096723689.1">
    <property type="nucleotide sequence ID" value="NZ_MTZV01000006.1"/>
</dbReference>
<dbReference type="InterPro" id="IPR029058">
    <property type="entry name" value="AB_hydrolase_fold"/>
</dbReference>
<dbReference type="EMBL" id="MTZV01000006">
    <property type="protein sequence ID" value="PCE22143.1"/>
    <property type="molecule type" value="Genomic_DNA"/>
</dbReference>
<evidence type="ECO:0000313" key="1">
    <source>
        <dbReference type="EMBL" id="PCE22143.1"/>
    </source>
</evidence>
<dbReference type="Proteomes" id="UP000218022">
    <property type="component" value="Unassembled WGS sequence"/>
</dbReference>
<dbReference type="OrthoDB" id="1094867at2"/>
<organism evidence="1 2">
    <name type="scientific">Paraburkholderia acidicola</name>
    <dbReference type="NCBI Taxonomy" id="1912599"/>
    <lineage>
        <taxon>Bacteria</taxon>
        <taxon>Pseudomonadati</taxon>
        <taxon>Pseudomonadota</taxon>
        <taxon>Betaproteobacteria</taxon>
        <taxon>Burkholderiales</taxon>
        <taxon>Burkholderiaceae</taxon>
        <taxon>Paraburkholderia</taxon>
    </lineage>
</organism>
<dbReference type="Gene3D" id="3.40.50.1820">
    <property type="entry name" value="alpha/beta hydrolase"/>
    <property type="match status" value="1"/>
</dbReference>
<protein>
    <submittedName>
        <fullName evidence="1">Hydrolase</fullName>
    </submittedName>
</protein>
<name>A0A2A4EL66_9BURK</name>
<dbReference type="SUPFAM" id="SSF53474">
    <property type="entry name" value="alpha/beta-Hydrolases"/>
    <property type="match status" value="1"/>
</dbReference>
<evidence type="ECO:0000313" key="2">
    <source>
        <dbReference type="Proteomes" id="UP000218022"/>
    </source>
</evidence>